<dbReference type="Proteomes" id="UP001153714">
    <property type="component" value="Chromosome 1"/>
</dbReference>
<dbReference type="GO" id="GO:0005044">
    <property type="term" value="F:scavenger receptor activity"/>
    <property type="evidence" value="ECO:0007669"/>
    <property type="project" value="TreeGrafter"/>
</dbReference>
<sequence length="507" mass="56429">MCSGFVCGLVVIVIGSALVITSTIVGFVVVPNLVRDGILNEVILLDDTIQLQRFEEIPFPLDFKVRIFNITNAAEVMEGAAPVLTELGPYVYKLYSTRQIEEREEDKLRYRKLDHFEFDTDASFPYTENDIVHVANVPYHGVLQVAESRFPAVMTILNEALPEIFGEYSKPIVPVRVGDLLIDGIPICKNPGFLGTIACITIRQISNNIQNMAPQPDSSISFSFLGYRNGIPGGAMNIYRGVNNPEDLGRISLFEDNPQLLYWTEPDSICNMINGTDSGLFNPFIDITKPLYALNGDICRSVELRYQHDVEYQNVPGVRFAVNDWFLNDADGCFCLNVTTGINRENGCLLQGAMELFSCVGAYMVLSYPHFLFADFRYRNGVVGMDPIIDNHRIFVDLEPNTGTIIRGAKRAQFNIFMRPVTNIHVTEKLTTTLTPVLWVEEAMSLPEVYTAQLTTDLLSTLDLIAILVPVVVAACCAVLLVGIIIAACIRLRKSKQTDILSNTSSE</sequence>
<name>A0A9N9QSW2_9NEOP</name>
<evidence type="ECO:0000313" key="15">
    <source>
        <dbReference type="Proteomes" id="UP001153714"/>
    </source>
</evidence>
<evidence type="ECO:0000256" key="1">
    <source>
        <dbReference type="ARBA" id="ARBA00004236"/>
    </source>
</evidence>
<keyword evidence="6" id="KW-0552">Olfaction</keyword>
<evidence type="ECO:0000256" key="12">
    <source>
        <dbReference type="ARBA" id="ARBA00040645"/>
    </source>
</evidence>
<dbReference type="GO" id="GO:0007608">
    <property type="term" value="P:sensory perception of smell"/>
    <property type="evidence" value="ECO:0007669"/>
    <property type="project" value="UniProtKB-KW"/>
</dbReference>
<evidence type="ECO:0000256" key="7">
    <source>
        <dbReference type="ARBA" id="ARBA00022989"/>
    </source>
</evidence>
<evidence type="ECO:0000256" key="3">
    <source>
        <dbReference type="ARBA" id="ARBA00022475"/>
    </source>
</evidence>
<comment type="subcellular location">
    <subcellularLocation>
        <location evidence="1">Cell membrane</location>
    </subcellularLocation>
</comment>
<dbReference type="InterPro" id="IPR002159">
    <property type="entry name" value="CD36_fam"/>
</dbReference>
<dbReference type="EMBL" id="OU893332">
    <property type="protein sequence ID" value="CAG9782028.1"/>
    <property type="molecule type" value="Genomic_DNA"/>
</dbReference>
<keyword evidence="5 13" id="KW-0812">Transmembrane</keyword>
<evidence type="ECO:0000256" key="4">
    <source>
        <dbReference type="ARBA" id="ARBA00022606"/>
    </source>
</evidence>
<accession>A0A9N9QSW2</accession>
<evidence type="ECO:0000313" key="14">
    <source>
        <dbReference type="EMBL" id="CAG9782028.1"/>
    </source>
</evidence>
<dbReference type="GO" id="GO:0005737">
    <property type="term" value="C:cytoplasm"/>
    <property type="evidence" value="ECO:0007669"/>
    <property type="project" value="TreeGrafter"/>
</dbReference>
<keyword evidence="15" id="KW-1185">Reference proteome</keyword>
<dbReference type="GO" id="GO:0005886">
    <property type="term" value="C:plasma membrane"/>
    <property type="evidence" value="ECO:0007669"/>
    <property type="project" value="UniProtKB-SubCell"/>
</dbReference>
<organism evidence="14 15">
    <name type="scientific">Diatraea saccharalis</name>
    <name type="common">sugarcane borer</name>
    <dbReference type="NCBI Taxonomy" id="40085"/>
    <lineage>
        <taxon>Eukaryota</taxon>
        <taxon>Metazoa</taxon>
        <taxon>Ecdysozoa</taxon>
        <taxon>Arthropoda</taxon>
        <taxon>Hexapoda</taxon>
        <taxon>Insecta</taxon>
        <taxon>Pterygota</taxon>
        <taxon>Neoptera</taxon>
        <taxon>Endopterygota</taxon>
        <taxon>Lepidoptera</taxon>
        <taxon>Glossata</taxon>
        <taxon>Ditrysia</taxon>
        <taxon>Pyraloidea</taxon>
        <taxon>Crambidae</taxon>
        <taxon>Crambinae</taxon>
        <taxon>Diatraea</taxon>
    </lineage>
</organism>
<keyword evidence="11" id="KW-0325">Glycoprotein</keyword>
<feature type="transmembrane region" description="Helical" evidence="13">
    <location>
        <begin position="7"/>
        <end position="30"/>
    </location>
</feature>
<dbReference type="AlphaFoldDB" id="A0A9N9QSW2"/>
<evidence type="ECO:0000256" key="10">
    <source>
        <dbReference type="ARBA" id="ARBA00023170"/>
    </source>
</evidence>
<dbReference type="OrthoDB" id="195015at2759"/>
<evidence type="ECO:0000256" key="6">
    <source>
        <dbReference type="ARBA" id="ARBA00022725"/>
    </source>
</evidence>
<keyword evidence="8 13" id="KW-0472">Membrane</keyword>
<feature type="transmembrane region" description="Helical" evidence="13">
    <location>
        <begin position="464"/>
        <end position="490"/>
    </location>
</feature>
<keyword evidence="10" id="KW-0675">Receptor</keyword>
<evidence type="ECO:0000256" key="2">
    <source>
        <dbReference type="ARBA" id="ARBA00010532"/>
    </source>
</evidence>
<evidence type="ECO:0000256" key="5">
    <source>
        <dbReference type="ARBA" id="ARBA00022692"/>
    </source>
</evidence>
<protein>
    <recommendedName>
        <fullName evidence="12">Sensory neuron membrane protein 2</fullName>
    </recommendedName>
</protein>
<dbReference type="PANTHER" id="PTHR11923:SF109">
    <property type="entry name" value="SENSORY NEURON MEMBRANE PROTEIN 2"/>
    <property type="match status" value="1"/>
</dbReference>
<reference evidence="14" key="2">
    <citation type="submission" date="2022-10" db="EMBL/GenBank/DDBJ databases">
        <authorList>
            <consortium name="ENA_rothamsted_submissions"/>
            <consortium name="culmorum"/>
            <person name="King R."/>
        </authorList>
    </citation>
    <scope>NUCLEOTIDE SEQUENCE</scope>
</reference>
<evidence type="ECO:0000256" key="8">
    <source>
        <dbReference type="ARBA" id="ARBA00023136"/>
    </source>
</evidence>
<keyword evidence="7 13" id="KW-1133">Transmembrane helix</keyword>
<evidence type="ECO:0000256" key="13">
    <source>
        <dbReference type="SAM" id="Phobius"/>
    </source>
</evidence>
<proteinExistence type="inferred from homology"/>
<reference evidence="14" key="1">
    <citation type="submission" date="2021-12" db="EMBL/GenBank/DDBJ databases">
        <authorList>
            <person name="King R."/>
        </authorList>
    </citation>
    <scope>NUCLEOTIDE SEQUENCE</scope>
</reference>
<dbReference type="PRINTS" id="PR01609">
    <property type="entry name" value="CD36FAMILY"/>
</dbReference>
<keyword evidence="4" id="KW-0716">Sensory transduction</keyword>
<comment type="similarity">
    <text evidence="2">Belongs to the CD36 family.</text>
</comment>
<keyword evidence="9" id="KW-1015">Disulfide bond</keyword>
<gene>
    <name evidence="14" type="ORF">DIATSA_LOCUS322</name>
</gene>
<evidence type="ECO:0000256" key="11">
    <source>
        <dbReference type="ARBA" id="ARBA00023180"/>
    </source>
</evidence>
<keyword evidence="3" id="KW-1003">Cell membrane</keyword>
<evidence type="ECO:0000256" key="9">
    <source>
        <dbReference type="ARBA" id="ARBA00023157"/>
    </source>
</evidence>
<dbReference type="Pfam" id="PF01130">
    <property type="entry name" value="CD36"/>
    <property type="match status" value="1"/>
</dbReference>
<dbReference type="PANTHER" id="PTHR11923">
    <property type="entry name" value="SCAVENGER RECEPTOR CLASS B TYPE-1 SR-B1"/>
    <property type="match status" value="1"/>
</dbReference>